<feature type="chain" id="PRO_5015119791" evidence="6">
    <location>
        <begin position="23"/>
        <end position="503"/>
    </location>
</feature>
<dbReference type="OrthoDB" id="9770107at2"/>
<dbReference type="InterPro" id="IPR018202">
    <property type="entry name" value="Ser_caboxypep_ser_AS"/>
</dbReference>
<evidence type="ECO:0000256" key="4">
    <source>
        <dbReference type="ARBA" id="ARBA00022801"/>
    </source>
</evidence>
<dbReference type="GO" id="GO:0006508">
    <property type="term" value="P:proteolysis"/>
    <property type="evidence" value="ECO:0007669"/>
    <property type="project" value="UniProtKB-KW"/>
</dbReference>
<organism evidence="7 8">
    <name type="scientific">Pseudaminobacter soli</name>
    <name type="common">ex Li et al. 2025</name>
    <dbReference type="NCBI Taxonomy" id="1295366"/>
    <lineage>
        <taxon>Bacteria</taxon>
        <taxon>Pseudomonadati</taxon>
        <taxon>Pseudomonadota</taxon>
        <taxon>Alphaproteobacteria</taxon>
        <taxon>Hyphomicrobiales</taxon>
        <taxon>Phyllobacteriaceae</taxon>
        <taxon>Pseudaminobacter</taxon>
    </lineage>
</organism>
<dbReference type="AlphaFoldDB" id="A0A2P7SKI2"/>
<keyword evidence="2" id="KW-0645">Protease</keyword>
<accession>A0A2P7SKI2</accession>
<feature type="signal peptide" evidence="6">
    <location>
        <begin position="1"/>
        <end position="22"/>
    </location>
</feature>
<dbReference type="InterPro" id="IPR001563">
    <property type="entry name" value="Peptidase_S10"/>
</dbReference>
<proteinExistence type="predicted"/>
<comment type="caution">
    <text evidence="7">The sequence shown here is derived from an EMBL/GenBank/DDBJ whole genome shotgun (WGS) entry which is preliminary data.</text>
</comment>
<keyword evidence="3 6" id="KW-0732">Signal</keyword>
<evidence type="ECO:0000313" key="8">
    <source>
        <dbReference type="Proteomes" id="UP000240653"/>
    </source>
</evidence>
<evidence type="ECO:0000256" key="1">
    <source>
        <dbReference type="ARBA" id="ARBA00022645"/>
    </source>
</evidence>
<keyword evidence="1" id="KW-0121">Carboxypeptidase</keyword>
<dbReference type="Pfam" id="PF00450">
    <property type="entry name" value="Peptidase_S10"/>
    <property type="match status" value="1"/>
</dbReference>
<dbReference type="RefSeq" id="WP_106722743.1">
    <property type="nucleotide sequence ID" value="NZ_PXYL01000002.1"/>
</dbReference>
<evidence type="ECO:0000256" key="2">
    <source>
        <dbReference type="ARBA" id="ARBA00022670"/>
    </source>
</evidence>
<dbReference type="Gene3D" id="3.40.50.1820">
    <property type="entry name" value="alpha/beta hydrolase"/>
    <property type="match status" value="1"/>
</dbReference>
<protein>
    <submittedName>
        <fullName evidence="7">Peptidase S10</fullName>
    </submittedName>
</protein>
<dbReference type="GO" id="GO:0004185">
    <property type="term" value="F:serine-type carboxypeptidase activity"/>
    <property type="evidence" value="ECO:0007669"/>
    <property type="project" value="InterPro"/>
</dbReference>
<name>A0A2P7SKI2_9HYPH</name>
<dbReference type="EMBL" id="PXYL01000002">
    <property type="protein sequence ID" value="PSJ62841.1"/>
    <property type="molecule type" value="Genomic_DNA"/>
</dbReference>
<gene>
    <name evidence="7" type="ORF">C7I85_04440</name>
</gene>
<reference evidence="7 8" key="1">
    <citation type="submission" date="2018-03" db="EMBL/GenBank/DDBJ databases">
        <title>The draft genome of Mesorhizobium soli JCM 19897.</title>
        <authorList>
            <person name="Li L."/>
            <person name="Liu L."/>
            <person name="Liang L."/>
            <person name="Wang T."/>
            <person name="Zhang X."/>
        </authorList>
    </citation>
    <scope>NUCLEOTIDE SEQUENCE [LARGE SCALE GENOMIC DNA]</scope>
    <source>
        <strain evidence="7 8">JCM 19897</strain>
    </source>
</reference>
<evidence type="ECO:0000256" key="3">
    <source>
        <dbReference type="ARBA" id="ARBA00022729"/>
    </source>
</evidence>
<keyword evidence="8" id="KW-1185">Reference proteome</keyword>
<dbReference type="SUPFAM" id="SSF53474">
    <property type="entry name" value="alpha/beta-Hydrolases"/>
    <property type="match status" value="1"/>
</dbReference>
<keyword evidence="5" id="KW-0325">Glycoprotein</keyword>
<keyword evidence="4" id="KW-0378">Hydrolase</keyword>
<dbReference type="Proteomes" id="UP000240653">
    <property type="component" value="Unassembled WGS sequence"/>
</dbReference>
<dbReference type="PANTHER" id="PTHR11802">
    <property type="entry name" value="SERINE PROTEASE FAMILY S10 SERINE CARBOXYPEPTIDASE"/>
    <property type="match status" value="1"/>
</dbReference>
<evidence type="ECO:0000256" key="6">
    <source>
        <dbReference type="SAM" id="SignalP"/>
    </source>
</evidence>
<evidence type="ECO:0000313" key="7">
    <source>
        <dbReference type="EMBL" id="PSJ62841.1"/>
    </source>
</evidence>
<dbReference type="InterPro" id="IPR029058">
    <property type="entry name" value="AB_hydrolase_fold"/>
</dbReference>
<dbReference type="PROSITE" id="PS00131">
    <property type="entry name" value="CARBOXYPEPT_SER_SER"/>
    <property type="match status" value="1"/>
</dbReference>
<sequence length="503" mass="54166">MKLGKTILVVLLLIGGIGAAHAETAERPAPSGGILSLLPKARTSDHSIEVDRRTLDYQAKAGTVSLLSGKGEVTAEVFYVAYALRSGASHEPDPRRPITFVFNGGPGAASAYLHLGALGPRVIATAEDGHFLPSPQRLLDNPNTWLDMTDLVFVDPVGTGYSREAPGQEARSFWGVKQDAASMGAFIRLFLLQEGRTASPVYLAGESYGGFRVALLAKTLQEDVGISPSGIVLISPALEFALARPDEFQPLHWALELPSLAAVRLSSQGVTGPALRERLSEIERYALGDYLTALTSGLEQGGRMASERVADITSLPLNLVQRNFARIPTMLFAKEFARAKNHVLSPYDGTIETADVAPESLGLDGPDPVLDRSVPVLTSAFVTYAREELNFRTELSYRLLNREISGSWDFGIGPTHQGYAGVMGDLQQARGLNPGMGVLIVNGYTDLVTPYMTSAYLVDQLATLPGAKPIRTELLEGGHMMYLRPDSRSALKKAASELYQTTQ</sequence>
<evidence type="ECO:0000256" key="5">
    <source>
        <dbReference type="ARBA" id="ARBA00023180"/>
    </source>
</evidence>
<dbReference type="PANTHER" id="PTHR11802:SF3">
    <property type="entry name" value="RETINOID-INDUCIBLE SERINE CARBOXYPEPTIDASE"/>
    <property type="match status" value="1"/>
</dbReference>